<evidence type="ECO:0000256" key="1">
    <source>
        <dbReference type="SAM" id="Phobius"/>
    </source>
</evidence>
<organism evidence="2 3">
    <name type="scientific">Paenarthrobacter histidinolovorans</name>
    <dbReference type="NCBI Taxonomy" id="43664"/>
    <lineage>
        <taxon>Bacteria</taxon>
        <taxon>Bacillati</taxon>
        <taxon>Actinomycetota</taxon>
        <taxon>Actinomycetes</taxon>
        <taxon>Micrococcales</taxon>
        <taxon>Micrococcaceae</taxon>
        <taxon>Paenarthrobacter</taxon>
    </lineage>
</organism>
<keyword evidence="1" id="KW-0812">Transmembrane</keyword>
<feature type="transmembrane region" description="Helical" evidence="1">
    <location>
        <begin position="312"/>
        <end position="331"/>
    </location>
</feature>
<keyword evidence="1" id="KW-0472">Membrane</keyword>
<comment type="caution">
    <text evidence="2">The sequence shown here is derived from an EMBL/GenBank/DDBJ whole genome shotgun (WGS) entry which is preliminary data.</text>
</comment>
<reference evidence="2 3" key="1">
    <citation type="submission" date="2024-10" db="EMBL/GenBank/DDBJ databases">
        <title>Novel secondary metabolite-producing bacteria for plant disease control.</title>
        <authorList>
            <person name="Chevrette M."/>
        </authorList>
    </citation>
    <scope>NUCLEOTIDE SEQUENCE [LARGE SCALE GENOMIC DNA]</scope>
    <source>
        <strain evidence="2 3">J30 TE3557</strain>
    </source>
</reference>
<evidence type="ECO:0008006" key="4">
    <source>
        <dbReference type="Google" id="ProtNLM"/>
    </source>
</evidence>
<feature type="transmembrane region" description="Helical" evidence="1">
    <location>
        <begin position="12"/>
        <end position="33"/>
    </location>
</feature>
<evidence type="ECO:0000313" key="3">
    <source>
        <dbReference type="Proteomes" id="UP001620520"/>
    </source>
</evidence>
<accession>A0ABW8N9H2</accession>
<evidence type="ECO:0000313" key="2">
    <source>
        <dbReference type="EMBL" id="MFK4640255.1"/>
    </source>
</evidence>
<dbReference type="Proteomes" id="UP001620520">
    <property type="component" value="Unassembled WGS sequence"/>
</dbReference>
<sequence>MRSPTLELSDYGLLRRCAIVASIVGAVVCASFASATSSFATTGDATDSPVTWAVTPADSAGPDGRSWVELELDSGTSVDDHLAVRNLSDREVTFSLTAADGYFTPTGRFNMLPGDKQSVAAGTWISMDKTVTVAAGGTAVVPFKVTVPDNATPGDHAAGIAASIYSQGGSDGTQLGVESRVGFRVMTRVKGEVKAALSMKATASYDTSWNPLEPGSADLTVDLENTGNVRLSVDPSTMVNDARWPAAGTEEARTLELLPGDRRTVSIHVPHVWPLGILTLPVTVSQGVVAPDGATQALDPVQESVTVWAIPWPQLAILVAVMLLFAGLFLGRKRRKKELARLVEEAREAGRREVGTP</sequence>
<name>A0ABW8N9H2_9MICC</name>
<keyword evidence="3" id="KW-1185">Reference proteome</keyword>
<protein>
    <recommendedName>
        <fullName evidence="4">DUF916 domain-containing protein</fullName>
    </recommendedName>
</protein>
<gene>
    <name evidence="2" type="ORF">ABIA52_003144</name>
</gene>
<dbReference type="EMBL" id="JBIYEW010000003">
    <property type="protein sequence ID" value="MFK4640255.1"/>
    <property type="molecule type" value="Genomic_DNA"/>
</dbReference>
<keyword evidence="1" id="KW-1133">Transmembrane helix</keyword>
<proteinExistence type="predicted"/>
<dbReference type="RefSeq" id="WP_404594975.1">
    <property type="nucleotide sequence ID" value="NZ_JBIYEW010000003.1"/>
</dbReference>